<keyword evidence="2 8" id="KW-1134">Transmembrane beta strand</keyword>
<keyword evidence="5 8" id="KW-0564">Palmitate</keyword>
<dbReference type="Gene3D" id="2.20.200.10">
    <property type="entry name" value="Outer membrane efflux proteins (OEP)"/>
    <property type="match status" value="1"/>
</dbReference>
<comment type="subcellular location">
    <subcellularLocation>
        <location evidence="8">Cell outer membrane</location>
        <topology evidence="8">Lipid-anchor</topology>
    </subcellularLocation>
</comment>
<keyword evidence="7 8" id="KW-0449">Lipoprotein</keyword>
<dbReference type="Gene3D" id="1.20.1600.10">
    <property type="entry name" value="Outer membrane efflux proteins (OEP)"/>
    <property type="match status" value="1"/>
</dbReference>
<dbReference type="InterPro" id="IPR003423">
    <property type="entry name" value="OMP_efflux"/>
</dbReference>
<evidence type="ECO:0000256" key="7">
    <source>
        <dbReference type="ARBA" id="ARBA00023288"/>
    </source>
</evidence>
<evidence type="ECO:0000256" key="2">
    <source>
        <dbReference type="ARBA" id="ARBA00022452"/>
    </source>
</evidence>
<evidence type="ECO:0000256" key="1">
    <source>
        <dbReference type="ARBA" id="ARBA00007613"/>
    </source>
</evidence>
<keyword evidence="6" id="KW-0998">Cell outer membrane</keyword>
<keyword evidence="3 8" id="KW-0812">Transmembrane</keyword>
<evidence type="ECO:0000256" key="6">
    <source>
        <dbReference type="ARBA" id="ARBA00023237"/>
    </source>
</evidence>
<dbReference type="AlphaFoldDB" id="A0AAP2RYL6"/>
<dbReference type="PANTHER" id="PTHR30203">
    <property type="entry name" value="OUTER MEMBRANE CATION EFFLUX PROTEIN"/>
    <property type="match status" value="1"/>
</dbReference>
<sequence length="485" mass="52645">MSLIVVRIDPITPWVTPIKLFSRSRSCRTLCTLSLALVAGCSVAPLPALKPSTPQAWRNTPAALAAHKPDLNQWWHAFNDPELDALVVRALHNNLEVGAAIERLRATRVLSRSAQAPYLPSLGVKTHDAISPDTSTSYFLIGFDAQWELPLFGARQSAERLAQGHEALVQADVRSVQVSLVAEVTRQWLELRSAQQAELSLTRLRDTQQEKLALLRVREHLALASPAEVCAAEAELAQAEMSLSAPRQLINRHGQQLALLAGQPEPDPRWLQPRPPPTLRPWQLDTLPADLLRTRPDIASAEAQVLVAAGELGMSRADLYPRLSLGASLQWSVNIASNRKRTPSGNGIFSAGPGISIPLFDWGQRASAARASDHQLQAALLDYRQAVLQGVTQVETALGDLQQTRLREQAARQAQAATQARLHALRQRAQLGLISTLALADAEMRAQQALQQADAASTERGIAYIALYKALGGAPLPAGAIKEAD</sequence>
<evidence type="ECO:0000256" key="3">
    <source>
        <dbReference type="ARBA" id="ARBA00022692"/>
    </source>
</evidence>
<evidence type="ECO:0000256" key="4">
    <source>
        <dbReference type="ARBA" id="ARBA00023136"/>
    </source>
</evidence>
<organism evidence="9 10">
    <name type="scientific">Pseudomonas poae</name>
    <dbReference type="NCBI Taxonomy" id="200451"/>
    <lineage>
        <taxon>Bacteria</taxon>
        <taxon>Pseudomonadati</taxon>
        <taxon>Pseudomonadota</taxon>
        <taxon>Gammaproteobacteria</taxon>
        <taxon>Pseudomonadales</taxon>
        <taxon>Pseudomonadaceae</taxon>
        <taxon>Pseudomonas</taxon>
    </lineage>
</organism>
<proteinExistence type="inferred from homology"/>
<dbReference type="InterPro" id="IPR010131">
    <property type="entry name" value="MdtP/NodT-like"/>
</dbReference>
<protein>
    <submittedName>
        <fullName evidence="9">Efflux transporter outer membrane subunit</fullName>
    </submittedName>
</protein>
<gene>
    <name evidence="9" type="ORF">GIV46_03540</name>
</gene>
<dbReference type="Proteomes" id="UP000814126">
    <property type="component" value="Unassembled WGS sequence"/>
</dbReference>
<dbReference type="GO" id="GO:0009279">
    <property type="term" value="C:cell outer membrane"/>
    <property type="evidence" value="ECO:0007669"/>
    <property type="project" value="UniProtKB-SubCell"/>
</dbReference>
<evidence type="ECO:0000256" key="8">
    <source>
        <dbReference type="RuleBase" id="RU362097"/>
    </source>
</evidence>
<evidence type="ECO:0000313" key="9">
    <source>
        <dbReference type="EMBL" id="MCF5654085.1"/>
    </source>
</evidence>
<dbReference type="Pfam" id="PF02321">
    <property type="entry name" value="OEP"/>
    <property type="match status" value="2"/>
</dbReference>
<dbReference type="EMBL" id="WJZX01000005">
    <property type="protein sequence ID" value="MCF5654085.1"/>
    <property type="molecule type" value="Genomic_DNA"/>
</dbReference>
<evidence type="ECO:0000313" key="10">
    <source>
        <dbReference type="Proteomes" id="UP000814126"/>
    </source>
</evidence>
<comment type="caution">
    <text evidence="9">The sequence shown here is derived from an EMBL/GenBank/DDBJ whole genome shotgun (WGS) entry which is preliminary data.</text>
</comment>
<keyword evidence="4 8" id="KW-0472">Membrane</keyword>
<name>A0AAP2RYL6_9PSED</name>
<accession>A0AAP2RYL6</accession>
<reference evidence="9" key="1">
    <citation type="submission" date="2019-11" db="EMBL/GenBank/DDBJ databases">
        <title>Epiphytic Pseudomonas syringae from cherry orchards.</title>
        <authorList>
            <person name="Hulin M.T."/>
        </authorList>
    </citation>
    <scope>NUCLEOTIDE SEQUENCE</scope>
    <source>
        <strain evidence="9">PA-2-1F</strain>
    </source>
</reference>
<dbReference type="NCBIfam" id="TIGR01845">
    <property type="entry name" value="outer_NodT"/>
    <property type="match status" value="1"/>
</dbReference>
<dbReference type="SUPFAM" id="SSF56954">
    <property type="entry name" value="Outer membrane efflux proteins (OEP)"/>
    <property type="match status" value="1"/>
</dbReference>
<comment type="similarity">
    <text evidence="1 8">Belongs to the outer membrane factor (OMF) (TC 1.B.17) family.</text>
</comment>
<evidence type="ECO:0000256" key="5">
    <source>
        <dbReference type="ARBA" id="ARBA00023139"/>
    </source>
</evidence>
<dbReference type="GO" id="GO:0015562">
    <property type="term" value="F:efflux transmembrane transporter activity"/>
    <property type="evidence" value="ECO:0007669"/>
    <property type="project" value="InterPro"/>
</dbReference>